<dbReference type="AlphaFoldDB" id="H6LK99"/>
<feature type="transmembrane region" description="Helical" evidence="3">
    <location>
        <begin position="21"/>
        <end position="41"/>
    </location>
</feature>
<evidence type="ECO:0000256" key="3">
    <source>
        <dbReference type="SAM" id="Phobius"/>
    </source>
</evidence>
<dbReference type="KEGG" id="awo:Awo_c32910"/>
<keyword evidence="3" id="KW-1133">Transmembrane helix</keyword>
<feature type="region of interest" description="Disordered" evidence="2">
    <location>
        <begin position="782"/>
        <end position="806"/>
    </location>
</feature>
<feature type="transmembrane region" description="Helical" evidence="3">
    <location>
        <begin position="244"/>
        <end position="264"/>
    </location>
</feature>
<feature type="transmembrane region" description="Helical" evidence="3">
    <location>
        <begin position="212"/>
        <end position="232"/>
    </location>
</feature>
<sequence length="871" mass="95911">MQLIGMILRKMPRQLFKTLPMTLIMGLLGWVLNFWLMAYVNDGFNPDTWLSKNFIPVTGKMLSSIILWGITGAIIPLIINFVRKGGNFGQTIGAVFSQPSAIIAGVQNSNTRFKAILCLALAGTLLVENLLSGVAGLVAGSLLMTSVVAFVTGRDSVLIQLLQMAVNDVKVFILKKPGLRMGDHEIGIIVGACGIAMVIMGISRSIVNLDAVQIIFNAVWLVFFIIGLVLYFSNKPVPKQMVFILAFMGSWFMMHQLDIFTVLADDGGRKEIGGTFIDYINGQGAWEVIIRSFPPAIAIMIGSLIGAIVSSMSGGFQPFQLIPGKRTEDGWDTASESDDYETRLQKYINSLDPSDAKIMVDPVTGTEYRVKYDPVTGESFELNSKRPFSMDQFKEAEKSAAGLDDWRERNAQLEKEYQEKQRQEETARKELNEQLKKLDNLKDKMYKAAEGLDDEFAKEAMYKRIESIVKMQHKFYNGEGDLKLKQAAKMYANALSGKTIGQGELPEDYTFGQSLVDMAKLTGEEIGRGDGFWVGVLQSAVIAAAATVALPAAVAVEGAFIVSKGLYGVNDYVAVGGDSYWGAMVKVATIAVKDEMWGWGFGSAVKGVEAGNAALKSGDNLGTTLKKTWGGASEEMGNNLKNNFLSKKVNGKTDAFKQKLGKAHGDLKTSVSKQKTAGTELAKHENSKNLYKKQAASNRELARQSNIEANQRAQARNKCKEQLKQEAELVNEAKAKADKAADLQTKERYEAQVNEHKKNEQRLENQINENTRLERAARNRAEAAKSAEVKAKDNLGKESSAAKQAKIEYENASEEVKKAKGELDKVVKDNFVENTGKEALKNTVENTETAKNIEKKFNETVLKTFEKDKEV</sequence>
<dbReference type="HOGENOM" id="CLU_329470_0_0_9"/>
<gene>
    <name evidence="4" type="ordered locus">Awo_c32910</name>
</gene>
<evidence type="ECO:0000256" key="1">
    <source>
        <dbReference type="SAM" id="Coils"/>
    </source>
</evidence>
<keyword evidence="5" id="KW-1185">Reference proteome</keyword>
<proteinExistence type="predicted"/>
<feature type="compositionally biased region" description="Basic and acidic residues" evidence="2">
    <location>
        <begin position="782"/>
        <end position="796"/>
    </location>
</feature>
<dbReference type="Proteomes" id="UP000007177">
    <property type="component" value="Chromosome"/>
</dbReference>
<feature type="transmembrane region" description="Helical" evidence="3">
    <location>
        <begin position="61"/>
        <end position="82"/>
    </location>
</feature>
<reference evidence="5" key="1">
    <citation type="submission" date="2011-07" db="EMBL/GenBank/DDBJ databases">
        <title>Complete genome sequence of Acetobacterium woodii.</title>
        <authorList>
            <person name="Poehlein A."/>
            <person name="Schmidt S."/>
            <person name="Kaster A.-K."/>
            <person name="Goenrich M."/>
            <person name="Vollmers J."/>
            <person name="Thuermer A."/>
            <person name="Gottschalk G."/>
            <person name="Thauer R.K."/>
            <person name="Daniel R."/>
            <person name="Mueller V."/>
        </authorList>
    </citation>
    <scope>NUCLEOTIDE SEQUENCE [LARGE SCALE GENOMIC DNA]</scope>
    <source>
        <strain evidence="5">ATCC 29683 / DSM 1030 / JCM 2381 / KCTC 1655 / WB1</strain>
    </source>
</reference>
<organism evidence="4 5">
    <name type="scientific">Acetobacterium woodii (strain ATCC 29683 / DSM 1030 / JCM 2381 / KCTC 1655 / WB1)</name>
    <dbReference type="NCBI Taxonomy" id="931626"/>
    <lineage>
        <taxon>Bacteria</taxon>
        <taxon>Bacillati</taxon>
        <taxon>Bacillota</taxon>
        <taxon>Clostridia</taxon>
        <taxon>Eubacteriales</taxon>
        <taxon>Eubacteriaceae</taxon>
        <taxon>Acetobacterium</taxon>
    </lineage>
</organism>
<feature type="coiled-coil region" evidence="1">
    <location>
        <begin position="396"/>
        <end position="448"/>
    </location>
</feature>
<accession>H6LK99</accession>
<dbReference type="STRING" id="931626.Awo_c32910"/>
<keyword evidence="3" id="KW-0472">Membrane</keyword>
<keyword evidence="3 4" id="KW-0812">Transmembrane</keyword>
<reference evidence="4 5" key="2">
    <citation type="journal article" date="2012" name="PLoS ONE">
        <title>An ancient pathway combining carbon dioxide fixation with the generation and utilization of a sodium ion gradient for ATP synthesis.</title>
        <authorList>
            <person name="Poehlein A."/>
            <person name="Schmidt S."/>
            <person name="Kaster A.K."/>
            <person name="Goenrich M."/>
            <person name="Vollmers J."/>
            <person name="Thurmer A."/>
            <person name="Bertsch J."/>
            <person name="Schuchmann K."/>
            <person name="Voigt B."/>
            <person name="Hecker M."/>
            <person name="Daniel R."/>
            <person name="Thauer R.K."/>
            <person name="Gottschalk G."/>
            <person name="Muller V."/>
        </authorList>
    </citation>
    <scope>NUCLEOTIDE SEQUENCE [LARGE SCALE GENOMIC DNA]</scope>
    <source>
        <strain evidence="5">ATCC 29683 / DSM 1030 / JCM 2381 / KCTC 1655 / WB1</strain>
    </source>
</reference>
<protein>
    <submittedName>
        <fullName evidence="4">Putative transmembrane protein</fullName>
    </submittedName>
</protein>
<evidence type="ECO:0000313" key="5">
    <source>
        <dbReference type="Proteomes" id="UP000007177"/>
    </source>
</evidence>
<name>H6LK99_ACEWD</name>
<feature type="transmembrane region" description="Helical" evidence="3">
    <location>
        <begin position="186"/>
        <end position="206"/>
    </location>
</feature>
<keyword evidence="1" id="KW-0175">Coiled coil</keyword>
<evidence type="ECO:0000313" key="4">
    <source>
        <dbReference type="EMBL" id="AFA50019.1"/>
    </source>
</evidence>
<dbReference type="EMBL" id="CP002987">
    <property type="protein sequence ID" value="AFA50019.1"/>
    <property type="molecule type" value="Genomic_DNA"/>
</dbReference>
<evidence type="ECO:0000256" key="2">
    <source>
        <dbReference type="SAM" id="MobiDB-lite"/>
    </source>
</evidence>
<dbReference type="eggNOG" id="COG0472">
    <property type="taxonomic scope" value="Bacteria"/>
</dbReference>
<feature type="transmembrane region" description="Helical" evidence="3">
    <location>
        <begin position="296"/>
        <end position="316"/>
    </location>
</feature>